<evidence type="ECO:0000313" key="4">
    <source>
        <dbReference type="Proteomes" id="UP000257080"/>
    </source>
</evidence>
<evidence type="ECO:0000256" key="1">
    <source>
        <dbReference type="SAM" id="Phobius"/>
    </source>
</evidence>
<dbReference type="OrthoDB" id="3175656at2"/>
<evidence type="ECO:0000313" key="3">
    <source>
        <dbReference type="EMBL" id="RFA25461.1"/>
    </source>
</evidence>
<protein>
    <recommendedName>
        <fullName evidence="2">Enoyl reductase (ER) domain-containing protein</fullName>
    </recommendedName>
</protein>
<keyword evidence="1" id="KW-0812">Transmembrane</keyword>
<dbReference type="InterPro" id="IPR020843">
    <property type="entry name" value="ER"/>
</dbReference>
<feature type="domain" description="Enoyl reductase (ER)" evidence="2">
    <location>
        <begin position="10"/>
        <end position="309"/>
    </location>
</feature>
<dbReference type="InterPro" id="IPR050700">
    <property type="entry name" value="YIM1/Zinc_Alcohol_DH_Fams"/>
</dbReference>
<keyword evidence="1" id="KW-0472">Membrane</keyword>
<dbReference type="EMBL" id="NBXE01000031">
    <property type="protein sequence ID" value="RFA25461.1"/>
    <property type="molecule type" value="Genomic_DNA"/>
</dbReference>
<evidence type="ECO:0000259" key="2">
    <source>
        <dbReference type="SMART" id="SM00829"/>
    </source>
</evidence>
<dbReference type="CDD" id="cd08267">
    <property type="entry name" value="MDR1"/>
    <property type="match status" value="1"/>
</dbReference>
<feature type="transmembrane region" description="Helical" evidence="1">
    <location>
        <begin position="229"/>
        <end position="249"/>
    </location>
</feature>
<sequence length="313" mass="32763">MHAVQFTSFGCADVLTINQVPVPVAAPGEVLVRVRAAGINHHDLINRSGAMKFIMGRKFPFGTGLEFAGNVVAGEAFAAGQMVWGSVPAMKPRATGAMAEYVVVPADRVSTAPADLSAIEAASLVVSTTTAYRGLHELGQIASGDRVLIRGAAGGVGLAAVQVAVAAGAAVTALSSARDFEVLRELGAKTTLDYRATRIGDLGSFELIFDTVGTSMLAYRRHLARNGRMVTIVFSSFSMLLSIGVSAIFGAKKIRAFSSDAKAELLEHVRDLAESGHLRAMIASTYPLASIAQAHRDQEKGGVLGKRVITLPS</sequence>
<dbReference type="SMART" id="SM00829">
    <property type="entry name" value="PKS_ER"/>
    <property type="match status" value="1"/>
</dbReference>
<dbReference type="PANTHER" id="PTHR11695">
    <property type="entry name" value="ALCOHOL DEHYDROGENASE RELATED"/>
    <property type="match status" value="1"/>
</dbReference>
<accession>A0A3E0W7E9</accession>
<dbReference type="SUPFAM" id="SSF50129">
    <property type="entry name" value="GroES-like"/>
    <property type="match status" value="1"/>
</dbReference>
<dbReference type="Gene3D" id="3.90.180.10">
    <property type="entry name" value="Medium-chain alcohol dehydrogenases, catalytic domain"/>
    <property type="match status" value="1"/>
</dbReference>
<dbReference type="Pfam" id="PF08240">
    <property type="entry name" value="ADH_N"/>
    <property type="match status" value="1"/>
</dbReference>
<gene>
    <name evidence="3" type="ORF">B7R25_13910</name>
</gene>
<organism evidence="3 4">
    <name type="scientific">Subtercola boreus</name>
    <dbReference type="NCBI Taxonomy" id="120213"/>
    <lineage>
        <taxon>Bacteria</taxon>
        <taxon>Bacillati</taxon>
        <taxon>Actinomycetota</taxon>
        <taxon>Actinomycetes</taxon>
        <taxon>Micrococcales</taxon>
        <taxon>Microbacteriaceae</taxon>
        <taxon>Subtercola</taxon>
    </lineage>
</organism>
<dbReference type="Pfam" id="PF13602">
    <property type="entry name" value="ADH_zinc_N_2"/>
    <property type="match status" value="1"/>
</dbReference>
<dbReference type="Proteomes" id="UP000257080">
    <property type="component" value="Unassembled WGS sequence"/>
</dbReference>
<dbReference type="InterPro" id="IPR011032">
    <property type="entry name" value="GroES-like_sf"/>
</dbReference>
<dbReference type="SUPFAM" id="SSF51735">
    <property type="entry name" value="NAD(P)-binding Rossmann-fold domains"/>
    <property type="match status" value="1"/>
</dbReference>
<dbReference type="PANTHER" id="PTHR11695:SF294">
    <property type="entry name" value="RETICULON-4-INTERACTING PROTEIN 1, MITOCHONDRIAL"/>
    <property type="match status" value="1"/>
</dbReference>
<proteinExistence type="predicted"/>
<name>A0A3E0W7E9_9MICO</name>
<dbReference type="InterPro" id="IPR013154">
    <property type="entry name" value="ADH-like_N"/>
</dbReference>
<dbReference type="GO" id="GO:0016491">
    <property type="term" value="F:oxidoreductase activity"/>
    <property type="evidence" value="ECO:0007669"/>
    <property type="project" value="InterPro"/>
</dbReference>
<dbReference type="AlphaFoldDB" id="A0A3E0W7E9"/>
<comment type="caution">
    <text evidence="3">The sequence shown here is derived from an EMBL/GenBank/DDBJ whole genome shotgun (WGS) entry which is preliminary data.</text>
</comment>
<dbReference type="InterPro" id="IPR036291">
    <property type="entry name" value="NAD(P)-bd_dom_sf"/>
</dbReference>
<keyword evidence="1" id="KW-1133">Transmembrane helix</keyword>
<reference evidence="3 4" key="1">
    <citation type="submission" date="2017-04" db="EMBL/GenBank/DDBJ databases">
        <title>Comparative genome analysis of Subtercola boreus.</title>
        <authorList>
            <person name="Cho Y.-J."/>
            <person name="Cho A."/>
            <person name="Kim O.-S."/>
            <person name="Lee J.-I."/>
        </authorList>
    </citation>
    <scope>NUCLEOTIDE SEQUENCE [LARGE SCALE GENOMIC DNA]</scope>
    <source>
        <strain evidence="3 4">P28004</strain>
    </source>
</reference>
<dbReference type="Gene3D" id="3.40.50.720">
    <property type="entry name" value="NAD(P)-binding Rossmann-like Domain"/>
    <property type="match status" value="1"/>
</dbReference>